<reference evidence="1" key="1">
    <citation type="submission" date="2024-02" db="EMBL/GenBank/DDBJ databases">
        <authorList>
            <consortium name="ELIXIR-Norway"/>
            <consortium name="Elixir Norway"/>
        </authorList>
    </citation>
    <scope>NUCLEOTIDE SEQUENCE</scope>
</reference>
<proteinExistence type="predicted"/>
<keyword evidence="2" id="KW-1185">Reference proteome</keyword>
<name>A0ABP0X3L0_9BRYO</name>
<organism evidence="1 2">
    <name type="scientific">Sphagnum jensenii</name>
    <dbReference type="NCBI Taxonomy" id="128206"/>
    <lineage>
        <taxon>Eukaryota</taxon>
        <taxon>Viridiplantae</taxon>
        <taxon>Streptophyta</taxon>
        <taxon>Embryophyta</taxon>
        <taxon>Bryophyta</taxon>
        <taxon>Sphagnophytina</taxon>
        <taxon>Sphagnopsida</taxon>
        <taxon>Sphagnales</taxon>
        <taxon>Sphagnaceae</taxon>
        <taxon>Sphagnum</taxon>
    </lineage>
</organism>
<evidence type="ECO:0000313" key="2">
    <source>
        <dbReference type="Proteomes" id="UP001497444"/>
    </source>
</evidence>
<sequence length="115" mass="12379">MSRHGAGGPSVWDSASAEHAVAAAGLPSSTATCTIHETSSSLIMQYSIQLGLYLRLSLHLRYRAVSRGVFCLGSTHHQQLLCPGTSSYHTKSIKSKFGVRCLCEGILIRRVAPHT</sequence>
<dbReference type="Proteomes" id="UP001497444">
    <property type="component" value="Chromosome 4"/>
</dbReference>
<dbReference type="EMBL" id="OZ020099">
    <property type="protein sequence ID" value="CAK9272443.1"/>
    <property type="molecule type" value="Genomic_DNA"/>
</dbReference>
<evidence type="ECO:0000313" key="1">
    <source>
        <dbReference type="EMBL" id="CAK9272443.1"/>
    </source>
</evidence>
<protein>
    <submittedName>
        <fullName evidence="1">Uncharacterized protein</fullName>
    </submittedName>
</protein>
<gene>
    <name evidence="1" type="ORF">CSSPJE1EN1_LOCUS17921</name>
</gene>
<accession>A0ABP0X3L0</accession>